<feature type="domain" description="Histidine kinase/HSP90-like ATPase" evidence="11">
    <location>
        <begin position="331"/>
        <end position="419"/>
    </location>
</feature>
<evidence type="ECO:0000256" key="1">
    <source>
        <dbReference type="ARBA" id="ARBA00000085"/>
    </source>
</evidence>
<sequence length="419" mass="43935">MSIADRAGGGPLSEQDVRTAAQAVPGAEQDVRTAAQAVRVAGRGVRTVSALLVGTGTALLELGFLAGAGLVAPACLAGARGRRVSTRLIFAGAERLAALEVRRLRPAEDLPSPPYGGRRALAYVAARWPVGMLGGMVLGLLVVGAGTGAQILWGWAHGENYDGIPPTLPVVIYIAVAGGVLLFLDITGMVGVTALDRALARRLLGPSPTELLERRITELAETRAGIVAAVDQERRRIERDLHDGLQQRLVALAMLIGRARRGRSPELLDALLLQAHDEAKEAICDLREVAWRVYPTGLDSLGLRDALATVAERAAVPVMVRYDLTERPVATVETAAYFVVCEAVTNAAKHANARLISVHLARRGAVIVVRVDDDGHGGADPGGSGLSGLARRVAALDGRFHLESPAGGPTTVTAELPCE</sequence>
<evidence type="ECO:0000313" key="13">
    <source>
        <dbReference type="Proteomes" id="UP001500888"/>
    </source>
</evidence>
<keyword evidence="10" id="KW-0472">Membrane</keyword>
<evidence type="ECO:0000256" key="2">
    <source>
        <dbReference type="ARBA" id="ARBA00012438"/>
    </source>
</evidence>
<dbReference type="InterPro" id="IPR003594">
    <property type="entry name" value="HATPase_dom"/>
</dbReference>
<keyword evidence="13" id="KW-1185">Reference proteome</keyword>
<dbReference type="Pfam" id="PF07730">
    <property type="entry name" value="HisKA_3"/>
    <property type="match status" value="1"/>
</dbReference>
<comment type="catalytic activity">
    <reaction evidence="1">
        <text>ATP + protein L-histidine = ADP + protein N-phospho-L-histidine.</text>
        <dbReference type="EC" id="2.7.13.3"/>
    </reaction>
</comment>
<evidence type="ECO:0000313" key="12">
    <source>
        <dbReference type="EMBL" id="GAA3822235.1"/>
    </source>
</evidence>
<gene>
    <name evidence="12" type="ORF">GCM10022226_48300</name>
</gene>
<keyword evidence="3" id="KW-0597">Phosphoprotein</keyword>
<evidence type="ECO:0000256" key="9">
    <source>
        <dbReference type="SAM" id="MobiDB-lite"/>
    </source>
</evidence>
<keyword evidence="7" id="KW-0067">ATP-binding</keyword>
<feature type="transmembrane region" description="Helical" evidence="10">
    <location>
        <begin position="58"/>
        <end position="79"/>
    </location>
</feature>
<reference evidence="13" key="1">
    <citation type="journal article" date="2019" name="Int. J. Syst. Evol. Microbiol.">
        <title>The Global Catalogue of Microorganisms (GCM) 10K type strain sequencing project: providing services to taxonomists for standard genome sequencing and annotation.</title>
        <authorList>
            <consortium name="The Broad Institute Genomics Platform"/>
            <consortium name="The Broad Institute Genome Sequencing Center for Infectious Disease"/>
            <person name="Wu L."/>
            <person name="Ma J."/>
        </authorList>
    </citation>
    <scope>NUCLEOTIDE SEQUENCE [LARGE SCALE GENOMIC DNA]</scope>
    <source>
        <strain evidence="13">JCM 16908</strain>
    </source>
</reference>
<protein>
    <recommendedName>
        <fullName evidence="2">histidine kinase</fullName>
        <ecNumber evidence="2">2.7.13.3</ecNumber>
    </recommendedName>
</protein>
<dbReference type="CDD" id="cd16917">
    <property type="entry name" value="HATPase_UhpB-NarQ-NarX-like"/>
    <property type="match status" value="1"/>
</dbReference>
<evidence type="ECO:0000256" key="10">
    <source>
        <dbReference type="SAM" id="Phobius"/>
    </source>
</evidence>
<dbReference type="Pfam" id="PF02518">
    <property type="entry name" value="HATPase_c"/>
    <property type="match status" value="1"/>
</dbReference>
<dbReference type="EC" id="2.7.13.3" evidence="2"/>
<keyword evidence="6 12" id="KW-0418">Kinase</keyword>
<feature type="region of interest" description="Disordered" evidence="9">
    <location>
        <begin position="1"/>
        <end position="25"/>
    </location>
</feature>
<keyword evidence="10" id="KW-1133">Transmembrane helix</keyword>
<evidence type="ECO:0000256" key="8">
    <source>
        <dbReference type="ARBA" id="ARBA00023012"/>
    </source>
</evidence>
<evidence type="ECO:0000259" key="11">
    <source>
        <dbReference type="SMART" id="SM00387"/>
    </source>
</evidence>
<dbReference type="Gene3D" id="3.30.565.10">
    <property type="entry name" value="Histidine kinase-like ATPase, C-terminal domain"/>
    <property type="match status" value="1"/>
</dbReference>
<dbReference type="PANTHER" id="PTHR24421:SF10">
    <property type="entry name" value="NITRATE_NITRITE SENSOR PROTEIN NARQ"/>
    <property type="match status" value="1"/>
</dbReference>
<feature type="transmembrane region" description="Helical" evidence="10">
    <location>
        <begin position="128"/>
        <end position="152"/>
    </location>
</feature>
<evidence type="ECO:0000256" key="5">
    <source>
        <dbReference type="ARBA" id="ARBA00022741"/>
    </source>
</evidence>
<dbReference type="SMART" id="SM00387">
    <property type="entry name" value="HATPase_c"/>
    <property type="match status" value="1"/>
</dbReference>
<keyword evidence="10" id="KW-0812">Transmembrane</keyword>
<keyword evidence="4" id="KW-0808">Transferase</keyword>
<dbReference type="InterPro" id="IPR036890">
    <property type="entry name" value="HATPase_C_sf"/>
</dbReference>
<dbReference type="Proteomes" id="UP001500888">
    <property type="component" value="Unassembled WGS sequence"/>
</dbReference>
<dbReference type="EMBL" id="BAAAZR010000017">
    <property type="protein sequence ID" value="GAA3822235.1"/>
    <property type="molecule type" value="Genomic_DNA"/>
</dbReference>
<dbReference type="Gene3D" id="1.20.5.1930">
    <property type="match status" value="1"/>
</dbReference>
<dbReference type="PANTHER" id="PTHR24421">
    <property type="entry name" value="NITRATE/NITRITE SENSOR PROTEIN NARX-RELATED"/>
    <property type="match status" value="1"/>
</dbReference>
<name>A0ABP7IMX5_9ACTN</name>
<evidence type="ECO:0000256" key="4">
    <source>
        <dbReference type="ARBA" id="ARBA00022679"/>
    </source>
</evidence>
<keyword evidence="8" id="KW-0902">Two-component regulatory system</keyword>
<evidence type="ECO:0000256" key="6">
    <source>
        <dbReference type="ARBA" id="ARBA00022777"/>
    </source>
</evidence>
<evidence type="ECO:0000256" key="3">
    <source>
        <dbReference type="ARBA" id="ARBA00022553"/>
    </source>
</evidence>
<evidence type="ECO:0000256" key="7">
    <source>
        <dbReference type="ARBA" id="ARBA00022840"/>
    </source>
</evidence>
<keyword evidence="5" id="KW-0547">Nucleotide-binding</keyword>
<comment type="caution">
    <text evidence="12">The sequence shown here is derived from an EMBL/GenBank/DDBJ whole genome shotgun (WGS) entry which is preliminary data.</text>
</comment>
<dbReference type="InterPro" id="IPR050482">
    <property type="entry name" value="Sensor_HK_TwoCompSys"/>
</dbReference>
<accession>A0ABP7IMX5</accession>
<dbReference type="RefSeq" id="WP_344944359.1">
    <property type="nucleotide sequence ID" value="NZ_BAAAZR010000017.1"/>
</dbReference>
<feature type="transmembrane region" description="Helical" evidence="10">
    <location>
        <begin position="172"/>
        <end position="195"/>
    </location>
</feature>
<organism evidence="12 13">
    <name type="scientific">Sphaerisporangium flaviroseum</name>
    <dbReference type="NCBI Taxonomy" id="509199"/>
    <lineage>
        <taxon>Bacteria</taxon>
        <taxon>Bacillati</taxon>
        <taxon>Actinomycetota</taxon>
        <taxon>Actinomycetes</taxon>
        <taxon>Streptosporangiales</taxon>
        <taxon>Streptosporangiaceae</taxon>
        <taxon>Sphaerisporangium</taxon>
    </lineage>
</organism>
<proteinExistence type="predicted"/>
<dbReference type="SUPFAM" id="SSF55874">
    <property type="entry name" value="ATPase domain of HSP90 chaperone/DNA topoisomerase II/histidine kinase"/>
    <property type="match status" value="1"/>
</dbReference>
<dbReference type="GO" id="GO:0016301">
    <property type="term" value="F:kinase activity"/>
    <property type="evidence" value="ECO:0007669"/>
    <property type="project" value="UniProtKB-KW"/>
</dbReference>
<dbReference type="InterPro" id="IPR011712">
    <property type="entry name" value="Sig_transdc_His_kin_sub3_dim/P"/>
</dbReference>